<evidence type="ECO:0000259" key="1">
    <source>
        <dbReference type="PROSITE" id="PS50127"/>
    </source>
</evidence>
<feature type="domain" description="UBC core" evidence="1">
    <location>
        <begin position="33"/>
        <end position="179"/>
    </location>
</feature>
<dbReference type="PANTHER" id="PTHR24067">
    <property type="entry name" value="UBIQUITIN-CONJUGATING ENZYME E2"/>
    <property type="match status" value="1"/>
</dbReference>
<dbReference type="AlphaFoldDB" id="A0A8J2JGD9"/>
<dbReference type="EMBL" id="CAJVCH010064162">
    <property type="protein sequence ID" value="CAG7719740.1"/>
    <property type="molecule type" value="Genomic_DNA"/>
</dbReference>
<dbReference type="PROSITE" id="PS50127">
    <property type="entry name" value="UBC_2"/>
    <property type="match status" value="1"/>
</dbReference>
<dbReference type="InterPro" id="IPR000608">
    <property type="entry name" value="UBC"/>
</dbReference>
<dbReference type="Proteomes" id="UP000708208">
    <property type="component" value="Unassembled WGS sequence"/>
</dbReference>
<sequence length="182" mass="21225">MKSVVELLTGKNQINARLQRSFDKKFRERELKMSLSRLNKELEEMKFCPPAFCSAKPIHGDMRRWSATILGPPGSLYENGVFKLLIEFPAFYPAVPPRVKFITKIFHMNVNEDGWIKLDVLSRKWSPETSVSRILLAIVSLMTTPNPDDPFDREKTSMYKRHRSRYNDEAKLYTSIYAKGEY</sequence>
<dbReference type="Pfam" id="PF00179">
    <property type="entry name" value="UQ_con"/>
    <property type="match status" value="1"/>
</dbReference>
<gene>
    <name evidence="2" type="ORF">AFUS01_LOCUS9048</name>
</gene>
<evidence type="ECO:0000313" key="3">
    <source>
        <dbReference type="Proteomes" id="UP000708208"/>
    </source>
</evidence>
<comment type="caution">
    <text evidence="2">The sequence shown here is derived from an EMBL/GenBank/DDBJ whole genome shotgun (WGS) entry which is preliminary data.</text>
</comment>
<proteinExistence type="predicted"/>
<dbReference type="InterPro" id="IPR050113">
    <property type="entry name" value="Ub_conjugating_enzyme"/>
</dbReference>
<protein>
    <recommendedName>
        <fullName evidence="1">UBC core domain-containing protein</fullName>
    </recommendedName>
</protein>
<dbReference type="OrthoDB" id="7851174at2759"/>
<reference evidence="2" key="1">
    <citation type="submission" date="2021-06" db="EMBL/GenBank/DDBJ databases">
        <authorList>
            <person name="Hodson N. C."/>
            <person name="Mongue J. A."/>
            <person name="Jaron S. K."/>
        </authorList>
    </citation>
    <scope>NUCLEOTIDE SEQUENCE</scope>
</reference>
<organism evidence="2 3">
    <name type="scientific">Allacma fusca</name>
    <dbReference type="NCBI Taxonomy" id="39272"/>
    <lineage>
        <taxon>Eukaryota</taxon>
        <taxon>Metazoa</taxon>
        <taxon>Ecdysozoa</taxon>
        <taxon>Arthropoda</taxon>
        <taxon>Hexapoda</taxon>
        <taxon>Collembola</taxon>
        <taxon>Symphypleona</taxon>
        <taxon>Sminthuridae</taxon>
        <taxon>Allacma</taxon>
    </lineage>
</organism>
<name>A0A8J2JGD9_9HEXA</name>
<dbReference type="SMART" id="SM00212">
    <property type="entry name" value="UBCc"/>
    <property type="match status" value="1"/>
</dbReference>
<evidence type="ECO:0000313" key="2">
    <source>
        <dbReference type="EMBL" id="CAG7719740.1"/>
    </source>
</evidence>
<keyword evidence="3" id="KW-1185">Reference proteome</keyword>
<accession>A0A8J2JGD9</accession>